<evidence type="ECO:0000256" key="1">
    <source>
        <dbReference type="ARBA" id="ARBA00004196"/>
    </source>
</evidence>
<organism evidence="6 7">
    <name type="scientific">Halogranum amylolyticum</name>
    <dbReference type="NCBI Taxonomy" id="660520"/>
    <lineage>
        <taxon>Archaea</taxon>
        <taxon>Methanobacteriati</taxon>
        <taxon>Methanobacteriota</taxon>
        <taxon>Stenosarchaea group</taxon>
        <taxon>Halobacteria</taxon>
        <taxon>Halobacteriales</taxon>
        <taxon>Haloferacaceae</taxon>
    </lineage>
</organism>
<dbReference type="InterPro" id="IPR051313">
    <property type="entry name" value="Bact_iron-sidero_bind"/>
</dbReference>
<dbReference type="OrthoDB" id="304381at2157"/>
<evidence type="ECO:0000256" key="4">
    <source>
        <dbReference type="SAM" id="MobiDB-lite"/>
    </source>
</evidence>
<dbReference type="PANTHER" id="PTHR30532">
    <property type="entry name" value="IRON III DICITRATE-BINDING PERIPLASMIC PROTEIN"/>
    <property type="match status" value="1"/>
</dbReference>
<protein>
    <submittedName>
        <fullName evidence="6">Iron complex transport system substrate-binding protein</fullName>
    </submittedName>
</protein>
<dbReference type="InterPro" id="IPR002491">
    <property type="entry name" value="ABC_transptr_periplasmic_BD"/>
</dbReference>
<evidence type="ECO:0000259" key="5">
    <source>
        <dbReference type="PROSITE" id="PS50983"/>
    </source>
</evidence>
<feature type="compositionally biased region" description="Low complexity" evidence="4">
    <location>
        <begin position="30"/>
        <end position="58"/>
    </location>
</feature>
<dbReference type="PROSITE" id="PS50983">
    <property type="entry name" value="FE_B12_PBP"/>
    <property type="match status" value="1"/>
</dbReference>
<sequence length="393" mass="43557">MRRDERETATASRRAYLKYGAVVGGGLLAGCTGSSSTGSEASETETSSTTSTTDQTESGDSEGGSYTVSMEPVGEVTFEEVPETWVANNGSWADMGVALGLEPPKAVWLTTRYHTQYYDEIDGVSVDKSDMVSLYQDGVSKELFYELDADVHVMDPNFLLNRFEGWKQADVDEITEKVGPLFGNCIYARHYPWHDDYRYYSLYEGFEKLAQVFQRTDRYEAFSTLHDEFQSNVESVVPAEDERPAVAVLWGVGEQPEEFYPYVVGDGTGFKHLTDLGVTDALANSDVKDFHGSRAAVDLETVLEVDPEVLLLRGYESKTREEFRSTVVASLENHETASALTAVENGDVYRAGGLYQGPITNLVLTQRTAKQLYDVEEPLYDGQRVADIVAGEL</sequence>
<dbReference type="Gene3D" id="3.40.50.1980">
    <property type="entry name" value="Nitrogenase molybdenum iron protein domain"/>
    <property type="match status" value="2"/>
</dbReference>
<evidence type="ECO:0000313" key="6">
    <source>
        <dbReference type="EMBL" id="SEO40744.1"/>
    </source>
</evidence>
<reference evidence="7" key="1">
    <citation type="submission" date="2016-10" db="EMBL/GenBank/DDBJ databases">
        <authorList>
            <person name="Varghese N."/>
            <person name="Submissions S."/>
        </authorList>
    </citation>
    <scope>NUCLEOTIDE SEQUENCE [LARGE SCALE GENOMIC DNA]</scope>
    <source>
        <strain evidence="7">CGMCC 1.10121</strain>
    </source>
</reference>
<comment type="subcellular location">
    <subcellularLocation>
        <location evidence="1">Cell envelope</location>
    </subcellularLocation>
</comment>
<gene>
    <name evidence="6" type="ORF">SAMN04487948_102275</name>
</gene>
<dbReference type="PROSITE" id="PS51318">
    <property type="entry name" value="TAT"/>
    <property type="match status" value="1"/>
</dbReference>
<keyword evidence="3" id="KW-0732">Signal</keyword>
<keyword evidence="2" id="KW-0813">Transport</keyword>
<dbReference type="PROSITE" id="PS51257">
    <property type="entry name" value="PROKAR_LIPOPROTEIN"/>
    <property type="match status" value="1"/>
</dbReference>
<dbReference type="RefSeq" id="WP_089821460.1">
    <property type="nucleotide sequence ID" value="NZ_FODV01000002.1"/>
</dbReference>
<dbReference type="Pfam" id="PF01497">
    <property type="entry name" value="Peripla_BP_2"/>
    <property type="match status" value="1"/>
</dbReference>
<feature type="domain" description="Fe/B12 periplasmic-binding" evidence="5">
    <location>
        <begin position="84"/>
        <end position="380"/>
    </location>
</feature>
<dbReference type="InterPro" id="IPR006311">
    <property type="entry name" value="TAT_signal"/>
</dbReference>
<feature type="region of interest" description="Disordered" evidence="4">
    <location>
        <begin position="30"/>
        <end position="68"/>
    </location>
</feature>
<proteinExistence type="predicted"/>
<dbReference type="PANTHER" id="PTHR30532:SF1">
    <property type="entry name" value="IRON(3+)-HYDROXAMATE-BINDING PROTEIN FHUD"/>
    <property type="match status" value="1"/>
</dbReference>
<evidence type="ECO:0000256" key="3">
    <source>
        <dbReference type="ARBA" id="ARBA00022729"/>
    </source>
</evidence>
<evidence type="ECO:0000313" key="7">
    <source>
        <dbReference type="Proteomes" id="UP000199126"/>
    </source>
</evidence>
<dbReference type="Proteomes" id="UP000199126">
    <property type="component" value="Unassembled WGS sequence"/>
</dbReference>
<keyword evidence="7" id="KW-1185">Reference proteome</keyword>
<dbReference type="AlphaFoldDB" id="A0A1H8PGA7"/>
<dbReference type="SUPFAM" id="SSF53807">
    <property type="entry name" value="Helical backbone' metal receptor"/>
    <property type="match status" value="1"/>
</dbReference>
<name>A0A1H8PGA7_9EURY</name>
<evidence type="ECO:0000256" key="2">
    <source>
        <dbReference type="ARBA" id="ARBA00022448"/>
    </source>
</evidence>
<accession>A0A1H8PGA7</accession>
<dbReference type="EMBL" id="FODV01000002">
    <property type="protein sequence ID" value="SEO40744.1"/>
    <property type="molecule type" value="Genomic_DNA"/>
</dbReference>